<dbReference type="PANTHER" id="PTHR43581">
    <property type="entry name" value="ATP/GTP PHOSPHATASE"/>
    <property type="match status" value="1"/>
</dbReference>
<keyword evidence="4" id="KW-1185">Reference proteome</keyword>
<name>A0A1G7INK3_9SPHI</name>
<sequence>MPSRSATSQDFKIIAIRPQTDCDTRLSKVLERGRLYYFYSDYEITEQGITYKDESPDCLYHYRKLRLQICAVAGQNGSGKSTLIELLFMAVNNIARYYKVNPDLKPVQKLRVELFFKTEHFYKITVNGTDVRCFKLDGGKWTGDEELDFRDFFYTIAINYSHYAYNSRELKKGKDWITPLFHKNDGYQTPIVLNPKRDRGNIDINTEDQLVNQRLVANMLRHSDDHVSEFRKLTDHLSATHLVLKLIPRKSQGILYKKNGKEITLEKLNLAKEKIWKRVNSIYDFGLKNIDRKIEANNIALDYLICKLITIAANYEEYTPLFDQNAGNFNWKYINDWLRPLLQDKSHITFKLKQVLHFLKYSELGYHTGMFTLDDLSANIHTVIAQKQTHKIKLIALIPPPIFRTEILLLPVSGEKKINFKVLSSGEKQMIYSVSSILYHLSNLDSVTSQQKKAYRNVNILLEEIELYFHPEMQRNYIRYLRQSIIRLGLERIRKINICFVTHSPFILSDIPDKNVMFLKIINGVAQQTNLNKKTFGANIHDLLADGFFMENGFCGELAMERIKQTIRFLNASKELKEVKAAWEEDKENEALEDRMYELEADADFEERFNHLKMIKSIGEAVIARKLLEMYDDVFGISYEDKIREEITRLQQLIAK</sequence>
<dbReference type="STRING" id="1391627.SAMN05216464_11395"/>
<dbReference type="Pfam" id="PF13476">
    <property type="entry name" value="AAA_23"/>
    <property type="match status" value="1"/>
</dbReference>
<organism evidence="3 4">
    <name type="scientific">Mucilaginibacter pineti</name>
    <dbReference type="NCBI Taxonomy" id="1391627"/>
    <lineage>
        <taxon>Bacteria</taxon>
        <taxon>Pseudomonadati</taxon>
        <taxon>Bacteroidota</taxon>
        <taxon>Sphingobacteriia</taxon>
        <taxon>Sphingobacteriales</taxon>
        <taxon>Sphingobacteriaceae</taxon>
        <taxon>Mucilaginibacter</taxon>
    </lineage>
</organism>
<feature type="coiled-coil region" evidence="1">
    <location>
        <begin position="573"/>
        <end position="602"/>
    </location>
</feature>
<evidence type="ECO:0000256" key="1">
    <source>
        <dbReference type="SAM" id="Coils"/>
    </source>
</evidence>
<dbReference type="PANTHER" id="PTHR43581:SF4">
    <property type="entry name" value="ATP_GTP PHOSPHATASE"/>
    <property type="match status" value="1"/>
</dbReference>
<dbReference type="GO" id="GO:0016887">
    <property type="term" value="F:ATP hydrolysis activity"/>
    <property type="evidence" value="ECO:0007669"/>
    <property type="project" value="InterPro"/>
</dbReference>
<feature type="domain" description="Rad50/SbcC-type AAA" evidence="2">
    <location>
        <begin position="71"/>
        <end position="277"/>
    </location>
</feature>
<dbReference type="OrthoDB" id="997844at2"/>
<dbReference type="InterPro" id="IPR027417">
    <property type="entry name" value="P-loop_NTPase"/>
</dbReference>
<dbReference type="SUPFAM" id="SSF52540">
    <property type="entry name" value="P-loop containing nucleoside triphosphate hydrolases"/>
    <property type="match status" value="1"/>
</dbReference>
<accession>A0A1G7INK3</accession>
<dbReference type="InterPro" id="IPR051396">
    <property type="entry name" value="Bact_Antivir_Def_Nuclease"/>
</dbReference>
<dbReference type="RefSeq" id="WP_091153223.1">
    <property type="nucleotide sequence ID" value="NZ_FNAI01000013.1"/>
</dbReference>
<reference evidence="3 4" key="1">
    <citation type="submission" date="2016-10" db="EMBL/GenBank/DDBJ databases">
        <authorList>
            <person name="de Groot N.N."/>
        </authorList>
    </citation>
    <scope>NUCLEOTIDE SEQUENCE [LARGE SCALE GENOMIC DNA]</scope>
    <source>
        <strain evidence="3 4">47C3B</strain>
    </source>
</reference>
<dbReference type="EMBL" id="FNAI01000013">
    <property type="protein sequence ID" value="SDF14126.1"/>
    <property type="molecule type" value="Genomic_DNA"/>
</dbReference>
<dbReference type="Gene3D" id="3.40.50.300">
    <property type="entry name" value="P-loop containing nucleotide triphosphate hydrolases"/>
    <property type="match status" value="1"/>
</dbReference>
<dbReference type="GO" id="GO:0006302">
    <property type="term" value="P:double-strand break repair"/>
    <property type="evidence" value="ECO:0007669"/>
    <property type="project" value="InterPro"/>
</dbReference>
<evidence type="ECO:0000313" key="4">
    <source>
        <dbReference type="Proteomes" id="UP000199072"/>
    </source>
</evidence>
<evidence type="ECO:0000259" key="2">
    <source>
        <dbReference type="Pfam" id="PF13476"/>
    </source>
</evidence>
<evidence type="ECO:0000313" key="3">
    <source>
        <dbReference type="EMBL" id="SDF14126.1"/>
    </source>
</evidence>
<proteinExistence type="predicted"/>
<dbReference type="Proteomes" id="UP000199072">
    <property type="component" value="Unassembled WGS sequence"/>
</dbReference>
<dbReference type="InterPro" id="IPR038729">
    <property type="entry name" value="Rad50/SbcC_AAA"/>
</dbReference>
<keyword evidence="1" id="KW-0175">Coiled coil</keyword>
<gene>
    <name evidence="3" type="ORF">SAMN05216464_11395</name>
</gene>
<dbReference type="AlphaFoldDB" id="A0A1G7INK3"/>
<protein>
    <submittedName>
        <fullName evidence="3">AAA ATPase domain-containing protein</fullName>
    </submittedName>
</protein>